<evidence type="ECO:0000313" key="3">
    <source>
        <dbReference type="Proteomes" id="UP000186394"/>
    </source>
</evidence>
<feature type="compositionally biased region" description="Polar residues" evidence="1">
    <location>
        <begin position="35"/>
        <end position="50"/>
    </location>
</feature>
<gene>
    <name evidence="2" type="ORF">BKH28_10445</name>
</gene>
<name>A0A1Q8VJZ8_9ACTO</name>
<dbReference type="Proteomes" id="UP000186394">
    <property type="component" value="Unassembled WGS sequence"/>
</dbReference>
<dbReference type="AlphaFoldDB" id="A0A1Q8VJZ8"/>
<proteinExistence type="predicted"/>
<comment type="caution">
    <text evidence="2">The sequence shown here is derived from an EMBL/GenBank/DDBJ whole genome shotgun (WGS) entry which is preliminary data.</text>
</comment>
<reference evidence="2 3" key="1">
    <citation type="submission" date="2016-12" db="EMBL/GenBank/DDBJ databases">
        <title>Genomic comparison of strains in the 'Actinomyces naeslundii' group.</title>
        <authorList>
            <person name="Mughal S.R."/>
            <person name="Do T."/>
            <person name="Gilbert S.C."/>
            <person name="Witherden E.A."/>
            <person name="Didelot X."/>
            <person name="Beighton D."/>
        </authorList>
    </citation>
    <scope>NUCLEOTIDE SEQUENCE [LARGE SCALE GENOMIC DNA]</scope>
    <source>
        <strain evidence="2 3">P6N</strain>
    </source>
</reference>
<feature type="region of interest" description="Disordered" evidence="1">
    <location>
        <begin position="22"/>
        <end position="54"/>
    </location>
</feature>
<protein>
    <submittedName>
        <fullName evidence="2">Uncharacterized protein</fullName>
    </submittedName>
</protein>
<dbReference type="EMBL" id="MSKL01000025">
    <property type="protein sequence ID" value="OLO48399.1"/>
    <property type="molecule type" value="Genomic_DNA"/>
</dbReference>
<accession>A0A1Q8VJZ8</accession>
<organism evidence="2 3">
    <name type="scientific">Actinomyces oris</name>
    <dbReference type="NCBI Taxonomy" id="544580"/>
    <lineage>
        <taxon>Bacteria</taxon>
        <taxon>Bacillati</taxon>
        <taxon>Actinomycetota</taxon>
        <taxon>Actinomycetes</taxon>
        <taxon>Actinomycetales</taxon>
        <taxon>Actinomycetaceae</taxon>
        <taxon>Actinomyces</taxon>
    </lineage>
</organism>
<evidence type="ECO:0000313" key="2">
    <source>
        <dbReference type="EMBL" id="OLO48399.1"/>
    </source>
</evidence>
<sequence length="125" mass="13181">MARAKVDPAVISSVTPSAVTRICPVGPSKSHHVASLSSRPAKNAESLSPNRSEDPIAWAITTPHHRHSNPATAETVSAKTAKAQRAAGSIPGVVAAMASRRVSITWAAVSRPSIMRWGRVMRQSV</sequence>
<evidence type="ECO:0000256" key="1">
    <source>
        <dbReference type="SAM" id="MobiDB-lite"/>
    </source>
</evidence>